<reference evidence="1 2" key="1">
    <citation type="submission" date="2015-12" db="EMBL/GenBank/DDBJ databases">
        <title>Haloprofundus marisrubri gen. nov., sp. nov., an extremely halophilic archaeon isolated from the Discovery deep brine-seawater interface in the Red Sea.</title>
        <authorList>
            <person name="Zhang G."/>
            <person name="Stingl U."/>
            <person name="Rashid M."/>
        </authorList>
    </citation>
    <scope>NUCLEOTIDE SEQUENCE [LARGE SCALE GENOMIC DNA]</scope>
    <source>
        <strain evidence="1 2">SB9</strain>
    </source>
</reference>
<accession>A0A0W1RDA8</accession>
<organism evidence="1 2">
    <name type="scientific">Haloprofundus marisrubri</name>
    <dbReference type="NCBI Taxonomy" id="1514971"/>
    <lineage>
        <taxon>Archaea</taxon>
        <taxon>Methanobacteriati</taxon>
        <taxon>Methanobacteriota</taxon>
        <taxon>Stenosarchaea group</taxon>
        <taxon>Halobacteria</taxon>
        <taxon>Halobacteriales</taxon>
        <taxon>Haloferacaceae</taxon>
        <taxon>Haloprofundus</taxon>
    </lineage>
</organism>
<comment type="caution">
    <text evidence="1">The sequence shown here is derived from an EMBL/GenBank/DDBJ whole genome shotgun (WGS) entry which is preliminary data.</text>
</comment>
<sequence length="73" mass="8208">MVAVTFQISDAIYIVVKFAFVKSLSYLIILSYNPTPQAFCIASSGDRAIISIKSTEILIIWIDDDFVLYRSVI</sequence>
<protein>
    <submittedName>
        <fullName evidence="1">Uncharacterized protein</fullName>
    </submittedName>
</protein>
<dbReference type="AlphaFoldDB" id="A0A0W1RDA8"/>
<dbReference type="Proteomes" id="UP000054387">
    <property type="component" value="Unassembled WGS sequence"/>
</dbReference>
<proteinExistence type="predicted"/>
<name>A0A0W1RDA8_9EURY</name>
<dbReference type="EMBL" id="LOPU01000004">
    <property type="protein sequence ID" value="KTG11420.1"/>
    <property type="molecule type" value="Genomic_DNA"/>
</dbReference>
<keyword evidence="2" id="KW-1185">Reference proteome</keyword>
<evidence type="ECO:0000313" key="1">
    <source>
        <dbReference type="EMBL" id="KTG11420.1"/>
    </source>
</evidence>
<evidence type="ECO:0000313" key="2">
    <source>
        <dbReference type="Proteomes" id="UP000054387"/>
    </source>
</evidence>
<gene>
    <name evidence="1" type="ORF">AUR64_03970</name>
</gene>